<keyword evidence="12 27" id="KW-1133">Transmembrane helix</keyword>
<evidence type="ECO:0000256" key="25">
    <source>
        <dbReference type="PIRSR" id="PIRSR607754-3"/>
    </source>
</evidence>
<evidence type="ECO:0000256" key="17">
    <source>
        <dbReference type="ARBA" id="ARBA00023211"/>
    </source>
</evidence>
<evidence type="ECO:0000256" key="10">
    <source>
        <dbReference type="ARBA" id="ARBA00022723"/>
    </source>
</evidence>
<feature type="compositionally biased region" description="Acidic residues" evidence="26">
    <location>
        <begin position="785"/>
        <end position="795"/>
    </location>
</feature>
<evidence type="ECO:0000313" key="28">
    <source>
        <dbReference type="EnsemblMetazoa" id="XP_022669186"/>
    </source>
</evidence>
<keyword evidence="29" id="KW-1185">Reference proteome</keyword>
<feature type="binding site" evidence="23">
    <location>
        <begin position="190"/>
        <end position="194"/>
    </location>
    <ligand>
        <name>substrate</name>
    </ligand>
</feature>
<feature type="region of interest" description="Disordered" evidence="26">
    <location>
        <begin position="764"/>
        <end position="795"/>
    </location>
</feature>
<dbReference type="GeneID" id="111253680"/>
<evidence type="ECO:0000256" key="16">
    <source>
        <dbReference type="ARBA" id="ARBA00023180"/>
    </source>
</evidence>
<feature type="transmembrane region" description="Helical" evidence="27">
    <location>
        <begin position="524"/>
        <end position="546"/>
    </location>
</feature>
<feature type="transmembrane region" description="Helical" evidence="27">
    <location>
        <begin position="645"/>
        <end position="666"/>
    </location>
</feature>
<comment type="similarity">
    <text evidence="4">Belongs to the glycosyltransferase 16 (GT16) protein family.</text>
</comment>
<feature type="binding site" evidence="24">
    <location>
        <position position="330"/>
    </location>
    <ligand>
        <name>Mn(2+)</name>
        <dbReference type="ChEBI" id="CHEBI:29035"/>
    </ligand>
</feature>
<feature type="binding site" evidence="24">
    <location>
        <position position="444"/>
    </location>
    <ligand>
        <name>Mn(2+)</name>
        <dbReference type="ChEBI" id="CHEBI:29035"/>
    </ligand>
</feature>
<feature type="transmembrane region" description="Helical" evidence="27">
    <location>
        <begin position="715"/>
        <end position="738"/>
    </location>
</feature>
<keyword evidence="14 27" id="KW-0472">Membrane</keyword>
<organism evidence="28 29">
    <name type="scientific">Varroa destructor</name>
    <name type="common">Honeybee mite</name>
    <dbReference type="NCBI Taxonomy" id="109461"/>
    <lineage>
        <taxon>Eukaryota</taxon>
        <taxon>Metazoa</taxon>
        <taxon>Ecdysozoa</taxon>
        <taxon>Arthropoda</taxon>
        <taxon>Chelicerata</taxon>
        <taxon>Arachnida</taxon>
        <taxon>Acari</taxon>
        <taxon>Parasitiformes</taxon>
        <taxon>Mesostigmata</taxon>
        <taxon>Gamasina</taxon>
        <taxon>Dermanyssoidea</taxon>
        <taxon>Varroidae</taxon>
        <taxon>Varroa</taxon>
    </lineage>
</organism>
<keyword evidence="10 24" id="KW-0479">Metal-binding</keyword>
<evidence type="ECO:0000256" key="15">
    <source>
        <dbReference type="ARBA" id="ARBA00023157"/>
    </source>
</evidence>
<evidence type="ECO:0000256" key="4">
    <source>
        <dbReference type="ARBA" id="ARBA00011011"/>
    </source>
</evidence>
<dbReference type="SUPFAM" id="SSF53448">
    <property type="entry name" value="Nucleotide-diphospho-sugar transferases"/>
    <property type="match status" value="1"/>
</dbReference>
<feature type="transmembrane region" description="Helical" evidence="27">
    <location>
        <begin position="566"/>
        <end position="587"/>
    </location>
</feature>
<dbReference type="EC" id="2.4.1.143" evidence="5"/>
<feature type="binding site" evidence="23">
    <location>
        <position position="221"/>
    </location>
    <ligand>
        <name>substrate</name>
    </ligand>
</feature>
<dbReference type="RefSeq" id="XP_022669186.1">
    <property type="nucleotide sequence ID" value="XM_022813451.1"/>
</dbReference>
<dbReference type="EnsemblMetazoa" id="XM_022813451">
    <property type="protein sequence ID" value="XP_022669186"/>
    <property type="gene ID" value="LOC111253680"/>
</dbReference>
<evidence type="ECO:0000256" key="14">
    <source>
        <dbReference type="ARBA" id="ARBA00023136"/>
    </source>
</evidence>
<dbReference type="RefSeq" id="XP_022669183.1">
    <property type="nucleotide sequence ID" value="XM_022813448.1"/>
</dbReference>
<evidence type="ECO:0000256" key="12">
    <source>
        <dbReference type="ARBA" id="ARBA00022989"/>
    </source>
</evidence>
<keyword evidence="16" id="KW-0325">Glycoprotein</keyword>
<dbReference type="CTD" id="4247"/>
<dbReference type="EnsemblMetazoa" id="XM_022813448">
    <property type="protein sequence ID" value="XP_022669183"/>
    <property type="gene ID" value="LOC111253680"/>
</dbReference>
<dbReference type="SUPFAM" id="SSF81321">
    <property type="entry name" value="Family A G protein-coupled receptor-like"/>
    <property type="match status" value="1"/>
</dbReference>
<dbReference type="GO" id="GO:0006487">
    <property type="term" value="P:protein N-linked glycosylation"/>
    <property type="evidence" value="ECO:0007669"/>
    <property type="project" value="TreeGrafter"/>
</dbReference>
<feature type="transmembrane region" description="Helical" evidence="27">
    <location>
        <begin position="89"/>
        <end position="108"/>
    </location>
</feature>
<feature type="disulfide bond" evidence="25">
    <location>
        <begin position="352"/>
        <end position="355"/>
    </location>
</feature>
<evidence type="ECO:0000256" key="22">
    <source>
        <dbReference type="ARBA" id="ARBA00093257"/>
    </source>
</evidence>
<dbReference type="GO" id="GO:0009312">
    <property type="term" value="P:oligosaccharide biosynthetic process"/>
    <property type="evidence" value="ECO:0007669"/>
    <property type="project" value="InterPro"/>
</dbReference>
<evidence type="ECO:0000256" key="26">
    <source>
        <dbReference type="SAM" id="MobiDB-lite"/>
    </source>
</evidence>
<feature type="disulfide bond" evidence="25">
    <location>
        <begin position="265"/>
        <end position="279"/>
    </location>
</feature>
<evidence type="ECO:0000256" key="24">
    <source>
        <dbReference type="PIRSR" id="PIRSR607754-2"/>
    </source>
</evidence>
<evidence type="ECO:0000256" key="2">
    <source>
        <dbReference type="ARBA" id="ARBA00004323"/>
    </source>
</evidence>
<evidence type="ECO:0000256" key="18">
    <source>
        <dbReference type="ARBA" id="ARBA00029663"/>
    </source>
</evidence>
<dbReference type="GO" id="GO:0008455">
    <property type="term" value="F:alpha-1,6-mannosylglycoprotein 2-beta-N-acetylglucosaminyltransferase activity"/>
    <property type="evidence" value="ECO:0007669"/>
    <property type="project" value="UniProtKB-EC"/>
</dbReference>
<evidence type="ECO:0000256" key="8">
    <source>
        <dbReference type="ARBA" id="ARBA00022679"/>
    </source>
</evidence>
<feature type="disulfide bond" evidence="25">
    <location>
        <begin position="404"/>
        <end position="427"/>
    </location>
</feature>
<keyword evidence="8" id="KW-0808">Transferase</keyword>
<dbReference type="KEGG" id="vde:111253680"/>
<keyword evidence="11" id="KW-0735">Signal-anchor</keyword>
<evidence type="ECO:0000256" key="23">
    <source>
        <dbReference type="PIRSR" id="PIRSR607754-1"/>
    </source>
</evidence>
<evidence type="ECO:0000256" key="19">
    <source>
        <dbReference type="ARBA" id="ARBA00031203"/>
    </source>
</evidence>
<evidence type="ECO:0000256" key="1">
    <source>
        <dbReference type="ARBA" id="ARBA00001936"/>
    </source>
</evidence>
<dbReference type="InterPro" id="IPR007754">
    <property type="entry name" value="GlcNAc_II"/>
</dbReference>
<keyword evidence="13" id="KW-0333">Golgi apparatus</keyword>
<feature type="binding site" evidence="23">
    <location>
        <begin position="298"/>
        <end position="302"/>
    </location>
    <ligand>
        <name>substrate</name>
    </ligand>
</feature>
<dbReference type="PANTHER" id="PTHR12871:SF0">
    <property type="entry name" value="ALPHA-1,6-MANNOSYL-GLYCOPROTEIN 2-BETA-N-ACETYLGLUCOSAMINYLTRANSFERASE"/>
    <property type="match status" value="1"/>
</dbReference>
<evidence type="ECO:0000313" key="29">
    <source>
        <dbReference type="Proteomes" id="UP000594260"/>
    </source>
</evidence>
<evidence type="ECO:0000256" key="3">
    <source>
        <dbReference type="ARBA" id="ARBA00004922"/>
    </source>
</evidence>
<dbReference type="Pfam" id="PF05060">
    <property type="entry name" value="MGAT2"/>
    <property type="match status" value="1"/>
</dbReference>
<dbReference type="AlphaFoldDB" id="A0A7M7KMI8"/>
<evidence type="ECO:0000256" key="11">
    <source>
        <dbReference type="ARBA" id="ARBA00022968"/>
    </source>
</evidence>
<evidence type="ECO:0000256" key="20">
    <source>
        <dbReference type="ARBA" id="ARBA00032552"/>
    </source>
</evidence>
<name>A0A7M7KMI8_VARDE</name>
<comment type="subcellular location">
    <subcellularLocation>
        <location evidence="2">Golgi apparatus membrane</location>
        <topology evidence="2">Single-pass type II membrane protein</topology>
    </subcellularLocation>
</comment>
<dbReference type="EnsemblMetazoa" id="XM_022813449">
    <property type="protein sequence ID" value="XP_022669184"/>
    <property type="gene ID" value="LOC111253680"/>
</dbReference>
<keyword evidence="9 27" id="KW-0812">Transmembrane</keyword>
<keyword evidence="7" id="KW-0328">Glycosyltransferase</keyword>
<dbReference type="UniPathway" id="UPA00378"/>
<feature type="transmembrane region" description="Helical" evidence="27">
    <location>
        <begin position="687"/>
        <end position="709"/>
    </location>
</feature>
<protein>
    <recommendedName>
        <fullName evidence="6">Alpha-1,6-mannosyl-glycoprotein 2-beta-N-acetylglucosaminyltransferase</fullName>
        <ecNumber evidence="5">2.4.1.143</ecNumber>
    </recommendedName>
    <alternativeName>
        <fullName evidence="21">Beta-1,2-N-acetylglucosaminyltransferase II</fullName>
    </alternativeName>
    <alternativeName>
        <fullName evidence="20">GlcNAc-T II</fullName>
    </alternativeName>
    <alternativeName>
        <fullName evidence="19">Mannoside acetylglucosaminyltransferase 2</fullName>
    </alternativeName>
    <alternativeName>
        <fullName evidence="18">N-glycosyl-oligosaccharide-glycoprotein N-acetylglucosaminyltransferase II</fullName>
    </alternativeName>
</protein>
<accession>A0A7M7KMI8</accession>
<dbReference type="PANTHER" id="PTHR12871">
    <property type="entry name" value="BETA-1,2-N-ACETYLGLUCOSAMINYLTRANSFERASE II"/>
    <property type="match status" value="1"/>
</dbReference>
<proteinExistence type="inferred from homology"/>
<comment type="pathway">
    <text evidence="3">Protein modification; protein glycosylation.</text>
</comment>
<evidence type="ECO:0000256" key="13">
    <source>
        <dbReference type="ARBA" id="ARBA00023034"/>
    </source>
</evidence>
<dbReference type="GO" id="GO:0005795">
    <property type="term" value="C:Golgi stack"/>
    <property type="evidence" value="ECO:0007669"/>
    <property type="project" value="InterPro"/>
</dbReference>
<evidence type="ECO:0000256" key="6">
    <source>
        <dbReference type="ARBA" id="ARBA00014817"/>
    </source>
</evidence>
<dbReference type="Proteomes" id="UP000594260">
    <property type="component" value="Unplaced"/>
</dbReference>
<dbReference type="InParanoid" id="A0A7M7KMI8"/>
<reference evidence="28" key="1">
    <citation type="submission" date="2021-01" db="UniProtKB">
        <authorList>
            <consortium name="EnsemblMetazoa"/>
        </authorList>
    </citation>
    <scope>IDENTIFICATION</scope>
</reference>
<sequence length="848" mass="97445">MNTERSPRPSNLQEAGKISKTRYERLLRSSPLLYVAMPNNNWTFQTNEVRAGNRGGPWRGVAALLSASKKGFQRCATSVWLPMRFRRQYSLLLSKAAITLCFTYLIWYQIRDPAPSADAVSDTLPRAFARLRKNNGSVWVIEPSTRAQAPRSEASSYVRSYVAELNRMQTIYNEDVYGPLAEHDVVIVVQVHNRWTYLEALVDSLRAVPNINRTLLIFSHDFYDANGVIEELPKIVTFTKMMQIFYPSSIQLEPNRFPGDDPKDCPRDATKSIAKKLGCQNAAYPDLYGHYREGKFCQTKHHWWWKANRVMDALNATAQHNGPFMFLEEDHYVTPDVLHVLRRMETAQPKACPECRIFVMGTYLKSFNYRQLGSTVDILKWASSRHNMGMVLYRELWRDVRDRCARTFCTYDDYNWDWSLYRVSMSCFEKPLHAMVVRTTRVFHVGECGVHHKGSSGKPTGLSPSFDFLILPDLHRVVCIAGLALSIVSLLVLRTRGRPTSSTLPADNNPDVTRSPVLVFMRHTAVATALTFLFQHLFIDIHYFIGRYILSALQGPLCHASVHLEFSSAIVHFFLAGLFASLQYLCALHGSSRWTRFFRKRFDRLCEWVWCLALIIALPVCWYTGSHAGMCFDDGMEHLYGYRFVFVDILTSVWLLTPLVLHIRWLRRTTSFASALRTLWRANRLSTYYAAKWTFWALPLCLLADYSWHHNHVNVLLFAYDGYLLSYAIDVIFFAFFVEEFRELLRATLPWLPIGRAISEGTRTVSPLSSTSSLSNLSGGRDLEADLEQNGDDNDENELLNQRLEQHEALYNQQQQQQAQHHETSTPNVNNVLSSSTTPIEQLTLVQI</sequence>
<evidence type="ECO:0000256" key="5">
    <source>
        <dbReference type="ARBA" id="ARBA00012613"/>
    </source>
</evidence>
<dbReference type="RefSeq" id="XP_022669184.1">
    <property type="nucleotide sequence ID" value="XM_022813449.1"/>
</dbReference>
<dbReference type="GO" id="GO:0046872">
    <property type="term" value="F:metal ion binding"/>
    <property type="evidence" value="ECO:0007669"/>
    <property type="project" value="UniProtKB-KW"/>
</dbReference>
<keyword evidence="15 25" id="KW-1015">Disulfide bond</keyword>
<dbReference type="GO" id="GO:0000139">
    <property type="term" value="C:Golgi membrane"/>
    <property type="evidence" value="ECO:0007669"/>
    <property type="project" value="UniProtKB-SubCell"/>
</dbReference>
<feature type="transmembrane region" description="Helical" evidence="27">
    <location>
        <begin position="608"/>
        <end position="625"/>
    </location>
</feature>
<feature type="transmembrane region" description="Helical" evidence="27">
    <location>
        <begin position="474"/>
        <end position="493"/>
    </location>
</feature>
<evidence type="ECO:0000256" key="27">
    <source>
        <dbReference type="SAM" id="Phobius"/>
    </source>
</evidence>
<evidence type="ECO:0000256" key="9">
    <source>
        <dbReference type="ARBA" id="ARBA00022692"/>
    </source>
</evidence>
<keyword evidence="17 24" id="KW-0464">Manganese</keyword>
<dbReference type="Gene3D" id="3.90.550.10">
    <property type="entry name" value="Spore Coat Polysaccharide Biosynthesis Protein SpsA, Chain A"/>
    <property type="match status" value="1"/>
</dbReference>
<feature type="region of interest" description="Disordered" evidence="26">
    <location>
        <begin position="811"/>
        <end position="835"/>
    </location>
</feature>
<comment type="cofactor">
    <cofactor evidence="1 24">
        <name>Mn(2+)</name>
        <dbReference type="ChEBI" id="CHEBI:29035"/>
    </cofactor>
</comment>
<dbReference type="OrthoDB" id="6019616at2759"/>
<comment type="catalytic activity">
    <reaction evidence="22">
        <text>an N(4)-{beta-D-GlcNAc-(1-&gt;2)-alpha-D-Man-(1-&gt;3)-[alpha-D-Man-(1-&gt;6)]-beta-D-Man-(1-&gt;4)-beta-D-GlcNAc-(1-&gt;4)-beta-D-GlcNAc}-L-asparaginyl-[protein] + UDP-N-acetyl-alpha-D-glucosamine = N(4)-{beta-D-GlcNAc-(1-&gt;2)-alpha-D-Man-(1-&gt;3)-[beta-D-GlcNAc-(1-&gt;2)-alpha-D-Man-(1-&gt;6)]-beta-D-Man-(1-&gt;4)-beta-D-GlcNAc-(1-&gt;4)-beta-D-GlcNAc}-L-asparaginyl-[protein] + UDP + H(+)</text>
        <dbReference type="Rhea" id="RHEA:12941"/>
        <dbReference type="Rhea" id="RHEA-COMP:13526"/>
        <dbReference type="Rhea" id="RHEA-COMP:14369"/>
        <dbReference type="ChEBI" id="CHEBI:15378"/>
        <dbReference type="ChEBI" id="CHEBI:57705"/>
        <dbReference type="ChEBI" id="CHEBI:58223"/>
        <dbReference type="ChEBI" id="CHEBI:60615"/>
        <dbReference type="ChEBI" id="CHEBI:60651"/>
        <dbReference type="EC" id="2.4.1.143"/>
    </reaction>
</comment>
<feature type="compositionally biased region" description="Low complexity" evidence="26">
    <location>
        <begin position="766"/>
        <end position="778"/>
    </location>
</feature>
<dbReference type="InterPro" id="IPR029044">
    <property type="entry name" value="Nucleotide-diphossugar_trans"/>
</dbReference>
<evidence type="ECO:0000256" key="7">
    <source>
        <dbReference type="ARBA" id="ARBA00022676"/>
    </source>
</evidence>
<feature type="compositionally biased region" description="Polar residues" evidence="26">
    <location>
        <begin position="825"/>
        <end position="835"/>
    </location>
</feature>
<evidence type="ECO:0000256" key="21">
    <source>
        <dbReference type="ARBA" id="ARBA00032915"/>
    </source>
</evidence>